<dbReference type="RefSeq" id="WP_394365241.1">
    <property type="nucleotide sequence ID" value="NZ_FQXT01000003.1"/>
</dbReference>
<dbReference type="EMBL" id="QOVN01000002">
    <property type="protein sequence ID" value="RXG30306.1"/>
    <property type="molecule type" value="Genomic_DNA"/>
</dbReference>
<dbReference type="Proteomes" id="UP000290037">
    <property type="component" value="Unassembled WGS sequence"/>
</dbReference>
<keyword evidence="5" id="KW-1185">Reference proteome</keyword>
<reference evidence="2 5" key="3">
    <citation type="submission" date="2018-07" db="EMBL/GenBank/DDBJ databases">
        <title>Leeuwenhoekiella genomics.</title>
        <authorList>
            <person name="Tahon G."/>
            <person name="Willems A."/>
        </authorList>
    </citation>
    <scope>NUCLEOTIDE SEQUENCE [LARGE SCALE GENOMIC DNA]</scope>
    <source>
        <strain evidence="2 5">LMG 24856</strain>
    </source>
</reference>
<evidence type="ECO:0000313" key="5">
    <source>
        <dbReference type="Proteomes" id="UP000290037"/>
    </source>
</evidence>
<protein>
    <submittedName>
        <fullName evidence="2">Membrane protein YqaA with SNARE-associated domain</fullName>
    </submittedName>
    <submittedName>
        <fullName evidence="3">Membrane protein YqaA, SNARE-associated domain</fullName>
    </submittedName>
</protein>
<dbReference type="EMBL" id="FQXT01000003">
    <property type="protein sequence ID" value="SHI04123.1"/>
    <property type="molecule type" value="Genomic_DNA"/>
</dbReference>
<feature type="transmembrane region" description="Helical" evidence="1">
    <location>
        <begin position="149"/>
        <end position="169"/>
    </location>
</feature>
<dbReference type="Proteomes" id="UP000184240">
    <property type="component" value="Unassembled WGS sequence"/>
</dbReference>
<evidence type="ECO:0000313" key="4">
    <source>
        <dbReference type="Proteomes" id="UP000184240"/>
    </source>
</evidence>
<dbReference type="AlphaFoldDB" id="A0A1M5XXZ4"/>
<sequence>MLKIRLIQPNTHAAFFKILLNLGIYKNISRNNFSTGFSSGIFAKKLMAQESKTKKKSRIRLLHQYYKFTGFYSFIGGSLKKALTPVIIFVAALLAIHYFVIDINALLVKMTDTFPPFWVLTVFFISESILGLIPPEIFIAWSDKMPDPILYLSLIAILSYAGGIISYFMGRASTRIPAVHDYLEVKMAKHLKNARKWGGFLIIVGAVLPVPFAISSMAAGMIKYPFINYLLFGLLRFVRFAVYGAAIFNLV</sequence>
<feature type="transmembrane region" description="Helical" evidence="1">
    <location>
        <begin position="226"/>
        <end position="248"/>
    </location>
</feature>
<reference evidence="3" key="1">
    <citation type="submission" date="2016-11" db="EMBL/GenBank/DDBJ databases">
        <authorList>
            <person name="Jaros S."/>
            <person name="Januszkiewicz K."/>
            <person name="Wedrychowicz H."/>
        </authorList>
    </citation>
    <scope>NUCLEOTIDE SEQUENCE [LARGE SCALE GENOMIC DNA]</scope>
    <source>
        <strain evidence="3">DSM 19859</strain>
    </source>
</reference>
<proteinExistence type="predicted"/>
<feature type="transmembrane region" description="Helical" evidence="1">
    <location>
        <begin position="197"/>
        <end position="214"/>
    </location>
</feature>
<evidence type="ECO:0000256" key="1">
    <source>
        <dbReference type="SAM" id="Phobius"/>
    </source>
</evidence>
<evidence type="ECO:0000313" key="3">
    <source>
        <dbReference type="EMBL" id="SHI04123.1"/>
    </source>
</evidence>
<keyword evidence="1" id="KW-0472">Membrane</keyword>
<keyword evidence="1" id="KW-0812">Transmembrane</keyword>
<organism evidence="3 4">
    <name type="scientific">Leeuwenhoekiella palythoae</name>
    <dbReference type="NCBI Taxonomy" id="573501"/>
    <lineage>
        <taxon>Bacteria</taxon>
        <taxon>Pseudomonadati</taxon>
        <taxon>Bacteroidota</taxon>
        <taxon>Flavobacteriia</taxon>
        <taxon>Flavobacteriales</taxon>
        <taxon>Flavobacteriaceae</taxon>
        <taxon>Leeuwenhoekiella</taxon>
    </lineage>
</organism>
<feature type="transmembrane region" description="Helical" evidence="1">
    <location>
        <begin position="82"/>
        <end position="101"/>
    </location>
</feature>
<name>A0A1M5XXZ4_9FLAO</name>
<reference evidence="4" key="2">
    <citation type="submission" date="2016-11" db="EMBL/GenBank/DDBJ databases">
        <authorList>
            <person name="Varghese N."/>
            <person name="Submissions S."/>
        </authorList>
    </citation>
    <scope>NUCLEOTIDE SEQUENCE [LARGE SCALE GENOMIC DNA]</scope>
    <source>
        <strain evidence="4">DSM 19859</strain>
    </source>
</reference>
<gene>
    <name evidence="2" type="ORF">DSM01_1056</name>
    <name evidence="3" type="ORF">SAMN04487999_1761</name>
</gene>
<accession>A0A1M5XXZ4</accession>
<keyword evidence="1" id="KW-1133">Transmembrane helix</keyword>
<dbReference type="STRING" id="573501.SAMN04487999_1761"/>
<evidence type="ECO:0000313" key="2">
    <source>
        <dbReference type="EMBL" id="RXG30306.1"/>
    </source>
</evidence>
<feature type="transmembrane region" description="Helical" evidence="1">
    <location>
        <begin position="117"/>
        <end position="137"/>
    </location>
</feature>